<dbReference type="EMBL" id="LR798300">
    <property type="protein sequence ID" value="CAB5222139.1"/>
    <property type="molecule type" value="Genomic_DNA"/>
</dbReference>
<proteinExistence type="predicted"/>
<reference evidence="1" key="1">
    <citation type="submission" date="2020-05" db="EMBL/GenBank/DDBJ databases">
        <authorList>
            <person name="Chiriac C."/>
            <person name="Salcher M."/>
            <person name="Ghai R."/>
            <person name="Kavagutti S V."/>
        </authorList>
    </citation>
    <scope>NUCLEOTIDE SEQUENCE</scope>
</reference>
<evidence type="ECO:0000313" key="1">
    <source>
        <dbReference type="EMBL" id="CAB5222139.1"/>
    </source>
</evidence>
<name>A0A6J7WVJ2_9CAUD</name>
<accession>A0A6J7WVJ2</accession>
<protein>
    <submittedName>
        <fullName evidence="1">Uncharacterized protein</fullName>
    </submittedName>
</protein>
<gene>
    <name evidence="1" type="ORF">UFOVP360_6</name>
</gene>
<organism evidence="1">
    <name type="scientific">uncultured Caudovirales phage</name>
    <dbReference type="NCBI Taxonomy" id="2100421"/>
    <lineage>
        <taxon>Viruses</taxon>
        <taxon>Duplodnaviria</taxon>
        <taxon>Heunggongvirae</taxon>
        <taxon>Uroviricota</taxon>
        <taxon>Caudoviricetes</taxon>
        <taxon>Peduoviridae</taxon>
        <taxon>Maltschvirus</taxon>
        <taxon>Maltschvirus maltsch</taxon>
    </lineage>
</organism>
<sequence>MALPATPIVKINLTGGASFGDPFVLDTSQLNFAILADPSTVIIDVSNKVAKIDTRKERNLFQDKYQSGSATVRITDENGDWNPQNTSSPYYPNLVPLRSIIIEADYLGTVYPIFKGYITEYLYTYPKDQEIGYVDLICSDAFRLMFNSNVTTVTGSAAGQGTGTRIDKILDTIGWPSSSRSIMTGNTLCQADPATTRTALQAIETATFTEQGAFYFDKAGNAVFKDRTFVYESPAETPTVFSNATGSTAIPYAGITFALDDKTIVNQATVTRIGGTAQTASSAASIAKYFLHSITANDMLMQTDAEALDLASNFVASRKETTLRIETITLDLVTLGYGAGVTAALDLDYFDPMQITNVNVAGTTIVKTLQCQGIAHSITPNTWRTTLTTQENVLDGFILDSTLYGILDTSVLAY</sequence>